<dbReference type="EMBL" id="JADGJH010000032">
    <property type="protein sequence ID" value="KAJ3141423.1"/>
    <property type="molecule type" value="Genomic_DNA"/>
</dbReference>
<sequence length="237" mass="27110">MSELTNYAVAEVQVKIEDIVNEFDGHILTKKKRCEKIAHFFLTNEGVAYESTLTDGIVGRFVRGSRDEDFAMLSDERANHVSFVFGGDTIRVFCGKSVPKAPMTLGVSESDLLSYRKRGLKHKLVLFPEPVECKHAKWNNAMDLVRDYYGEDIYEKLKIYLHDLKEKNYKDIDPEGQLECNILFEGTGYTRAKSGDDDRTEYLVANREIKNIEDVVVIDVKFSPEMLQEILSPQKAL</sequence>
<evidence type="ECO:0000313" key="1">
    <source>
        <dbReference type="EMBL" id="KAJ3141423.1"/>
    </source>
</evidence>
<gene>
    <name evidence="1" type="ORF">HK100_006852</name>
</gene>
<keyword evidence="2" id="KW-1185">Reference proteome</keyword>
<organism evidence="1 2">
    <name type="scientific">Physocladia obscura</name>
    <dbReference type="NCBI Taxonomy" id="109957"/>
    <lineage>
        <taxon>Eukaryota</taxon>
        <taxon>Fungi</taxon>
        <taxon>Fungi incertae sedis</taxon>
        <taxon>Chytridiomycota</taxon>
        <taxon>Chytridiomycota incertae sedis</taxon>
        <taxon>Chytridiomycetes</taxon>
        <taxon>Chytridiales</taxon>
        <taxon>Chytriomycetaceae</taxon>
        <taxon>Physocladia</taxon>
    </lineage>
</organism>
<accession>A0AAD5TFC4</accession>
<protein>
    <submittedName>
        <fullName evidence="1">Uncharacterized protein</fullName>
    </submittedName>
</protein>
<proteinExistence type="predicted"/>
<reference evidence="1" key="1">
    <citation type="submission" date="2020-05" db="EMBL/GenBank/DDBJ databases">
        <title>Phylogenomic resolution of chytrid fungi.</title>
        <authorList>
            <person name="Stajich J.E."/>
            <person name="Amses K."/>
            <person name="Simmons R."/>
            <person name="Seto K."/>
            <person name="Myers J."/>
            <person name="Bonds A."/>
            <person name="Quandt C.A."/>
            <person name="Barry K."/>
            <person name="Liu P."/>
            <person name="Grigoriev I."/>
            <person name="Longcore J.E."/>
            <person name="James T.Y."/>
        </authorList>
    </citation>
    <scope>NUCLEOTIDE SEQUENCE</scope>
    <source>
        <strain evidence="1">JEL0513</strain>
    </source>
</reference>
<dbReference type="AlphaFoldDB" id="A0AAD5TFC4"/>
<name>A0AAD5TFC4_9FUNG</name>
<dbReference type="Proteomes" id="UP001211907">
    <property type="component" value="Unassembled WGS sequence"/>
</dbReference>
<evidence type="ECO:0000313" key="2">
    <source>
        <dbReference type="Proteomes" id="UP001211907"/>
    </source>
</evidence>
<comment type="caution">
    <text evidence="1">The sequence shown here is derived from an EMBL/GenBank/DDBJ whole genome shotgun (WGS) entry which is preliminary data.</text>
</comment>